<evidence type="ECO:0000313" key="11">
    <source>
        <dbReference type="Proteomes" id="UP000295636"/>
    </source>
</evidence>
<dbReference type="RefSeq" id="WP_133230615.1">
    <property type="nucleotide sequence ID" value="NZ_SMRT01000008.1"/>
</dbReference>
<dbReference type="Pfam" id="PF00005">
    <property type="entry name" value="ABC_tran"/>
    <property type="match status" value="1"/>
</dbReference>
<dbReference type="InterPro" id="IPR027417">
    <property type="entry name" value="P-loop_NTPase"/>
</dbReference>
<keyword evidence="8" id="KW-0472">Membrane</keyword>
<dbReference type="AlphaFoldDB" id="A0A4R5KN19"/>
<keyword evidence="7" id="KW-1278">Translocase</keyword>
<dbReference type="EMBL" id="SMRT01000008">
    <property type="protein sequence ID" value="TDF96308.1"/>
    <property type="molecule type" value="Genomic_DNA"/>
</dbReference>
<dbReference type="Proteomes" id="UP000295636">
    <property type="component" value="Unassembled WGS sequence"/>
</dbReference>
<keyword evidence="4" id="KW-1003">Cell membrane</keyword>
<dbReference type="SUPFAM" id="SSF52540">
    <property type="entry name" value="P-loop containing nucleoside triphosphate hydrolases"/>
    <property type="match status" value="1"/>
</dbReference>
<dbReference type="GO" id="GO:0016887">
    <property type="term" value="F:ATP hydrolysis activity"/>
    <property type="evidence" value="ECO:0007669"/>
    <property type="project" value="InterPro"/>
</dbReference>
<gene>
    <name evidence="10" type="ORF">E1757_18170</name>
</gene>
<keyword evidence="6 10" id="KW-0067">ATP-binding</keyword>
<dbReference type="SMART" id="SM00382">
    <property type="entry name" value="AAA"/>
    <property type="match status" value="1"/>
</dbReference>
<dbReference type="PROSITE" id="PS00211">
    <property type="entry name" value="ABC_TRANSPORTER_1"/>
    <property type="match status" value="1"/>
</dbReference>
<evidence type="ECO:0000256" key="8">
    <source>
        <dbReference type="ARBA" id="ARBA00023136"/>
    </source>
</evidence>
<dbReference type="GO" id="GO:0005524">
    <property type="term" value="F:ATP binding"/>
    <property type="evidence" value="ECO:0007669"/>
    <property type="project" value="UniProtKB-KW"/>
</dbReference>
<name>A0A4R5KN19_9BACL</name>
<dbReference type="InterPro" id="IPR017871">
    <property type="entry name" value="ABC_transporter-like_CS"/>
</dbReference>
<keyword evidence="11" id="KW-1185">Reference proteome</keyword>
<keyword evidence="5" id="KW-0547">Nucleotide-binding</keyword>
<dbReference type="PROSITE" id="PS50893">
    <property type="entry name" value="ABC_TRANSPORTER_2"/>
    <property type="match status" value="1"/>
</dbReference>
<accession>A0A4R5KN19</accession>
<evidence type="ECO:0000256" key="3">
    <source>
        <dbReference type="ARBA" id="ARBA00022448"/>
    </source>
</evidence>
<dbReference type="PANTHER" id="PTHR42711:SF5">
    <property type="entry name" value="ABC TRANSPORTER ATP-BINDING PROTEIN NATA"/>
    <property type="match status" value="1"/>
</dbReference>
<evidence type="ECO:0000313" key="10">
    <source>
        <dbReference type="EMBL" id="TDF96308.1"/>
    </source>
</evidence>
<dbReference type="PANTHER" id="PTHR42711">
    <property type="entry name" value="ABC TRANSPORTER ATP-BINDING PROTEIN"/>
    <property type="match status" value="1"/>
</dbReference>
<evidence type="ECO:0000256" key="4">
    <source>
        <dbReference type="ARBA" id="ARBA00022475"/>
    </source>
</evidence>
<evidence type="ECO:0000256" key="1">
    <source>
        <dbReference type="ARBA" id="ARBA00004236"/>
    </source>
</evidence>
<dbReference type="FunFam" id="3.40.50.300:FF:000589">
    <property type="entry name" value="ABC transporter, ATP-binding subunit"/>
    <property type="match status" value="1"/>
</dbReference>
<dbReference type="CDD" id="cd03263">
    <property type="entry name" value="ABC_subfamily_A"/>
    <property type="match status" value="1"/>
</dbReference>
<comment type="subcellular location">
    <subcellularLocation>
        <location evidence="1">Cell membrane</location>
    </subcellularLocation>
</comment>
<comment type="similarity">
    <text evidence="2">Belongs to the ABC transporter superfamily.</text>
</comment>
<comment type="caution">
    <text evidence="10">The sequence shown here is derived from an EMBL/GenBank/DDBJ whole genome shotgun (WGS) entry which is preliminary data.</text>
</comment>
<dbReference type="OrthoDB" id="9804819at2"/>
<evidence type="ECO:0000256" key="7">
    <source>
        <dbReference type="ARBA" id="ARBA00022967"/>
    </source>
</evidence>
<dbReference type="GO" id="GO:0005886">
    <property type="term" value="C:plasma membrane"/>
    <property type="evidence" value="ECO:0007669"/>
    <property type="project" value="UniProtKB-SubCell"/>
</dbReference>
<evidence type="ECO:0000256" key="6">
    <source>
        <dbReference type="ARBA" id="ARBA00022840"/>
    </source>
</evidence>
<dbReference type="InterPro" id="IPR003439">
    <property type="entry name" value="ABC_transporter-like_ATP-bd"/>
</dbReference>
<reference evidence="10 11" key="1">
    <citation type="submission" date="2019-03" db="EMBL/GenBank/DDBJ databases">
        <title>This is whole genome sequence of Paenibacillus sp MS74 strain.</title>
        <authorList>
            <person name="Trinh H.N."/>
        </authorList>
    </citation>
    <scope>NUCLEOTIDE SEQUENCE [LARGE SCALE GENOMIC DNA]</scope>
    <source>
        <strain evidence="10 11">MS74</strain>
    </source>
</reference>
<proteinExistence type="inferred from homology"/>
<evidence type="ECO:0000256" key="2">
    <source>
        <dbReference type="ARBA" id="ARBA00005417"/>
    </source>
</evidence>
<protein>
    <submittedName>
        <fullName evidence="10">ABC transporter ATP-binding protein</fullName>
    </submittedName>
</protein>
<dbReference type="Gene3D" id="3.40.50.300">
    <property type="entry name" value="P-loop containing nucleotide triphosphate hydrolases"/>
    <property type="match status" value="1"/>
</dbReference>
<organism evidence="10 11">
    <name type="scientific">Paenibacillus piri</name>
    <dbReference type="NCBI Taxonomy" id="2547395"/>
    <lineage>
        <taxon>Bacteria</taxon>
        <taxon>Bacillati</taxon>
        <taxon>Bacillota</taxon>
        <taxon>Bacilli</taxon>
        <taxon>Bacillales</taxon>
        <taxon>Paenibacillaceae</taxon>
        <taxon>Paenibacillus</taxon>
    </lineage>
</organism>
<dbReference type="InterPro" id="IPR050763">
    <property type="entry name" value="ABC_transporter_ATP-binding"/>
</dbReference>
<keyword evidence="3" id="KW-0813">Transport</keyword>
<evidence type="ECO:0000256" key="5">
    <source>
        <dbReference type="ARBA" id="ARBA00022741"/>
    </source>
</evidence>
<feature type="domain" description="ABC transporter" evidence="9">
    <location>
        <begin position="8"/>
        <end position="233"/>
    </location>
</feature>
<dbReference type="InterPro" id="IPR003593">
    <property type="entry name" value="AAA+_ATPase"/>
</dbReference>
<evidence type="ECO:0000259" key="9">
    <source>
        <dbReference type="PROSITE" id="PS50893"/>
    </source>
</evidence>
<sequence length="319" mass="35693">MAEAQTVIEVKGLMKKYGDFTAVNGVDFEVYRGEVFGLLGPNGAGKTTTMEMIEGLRRPDGGTARVAGFDTQTDLRKVKQVIGVQLQSTSLFELLKVREIVRMYASFYPESVPIEPLLDDMILREKVNDRVKNLSGGQKQRLAIALALVNDPQVVFLDEPTTGLDPQARRTLWDIVLRLKEQGKTIVLSTHYMEEAHVLCDRICLMDSGQVIALDTPRSLVSSLQSDSAIEFRLTEEEGGLPEAQARELLDQLRSVREVKQADLRKDVFVLYTDQLQASLIDLIQRAEAGGWRIIDLQTRTATLEDVFIHMTGKSLREA</sequence>